<evidence type="ECO:0000256" key="1">
    <source>
        <dbReference type="SAM" id="MobiDB-lite"/>
    </source>
</evidence>
<protein>
    <submittedName>
        <fullName evidence="2">Uncharacterized protein</fullName>
    </submittedName>
</protein>
<name>A0AAN9XY45_9HEMI</name>
<dbReference type="AlphaFoldDB" id="A0AAN9XY45"/>
<dbReference type="EMBL" id="JBBCAQ010000037">
    <property type="protein sequence ID" value="KAK7574196.1"/>
    <property type="molecule type" value="Genomic_DNA"/>
</dbReference>
<sequence>MSQSQVEGSHSPKGVISADSAPESSAIIAQRSTSKSFRKVNRDARIAGEAYITCSLKQIPAKQQPSNMTTCKCNLRCTELANAQVKRKLFTLYHKMNKHEQRNYLMVLIGIIPVNRRRHGTYENPSESRRQFTITYNLPDNAGGFLRVCKGTFLDTFQISPTKLTTIIARKKNGEHTFREQLTSRNNK</sequence>
<feature type="region of interest" description="Disordered" evidence="1">
    <location>
        <begin position="1"/>
        <end position="23"/>
    </location>
</feature>
<comment type="caution">
    <text evidence="2">The sequence shown here is derived from an EMBL/GenBank/DDBJ whole genome shotgun (WGS) entry which is preliminary data.</text>
</comment>
<keyword evidence="3" id="KW-1185">Reference proteome</keyword>
<dbReference type="Proteomes" id="UP001367676">
    <property type="component" value="Unassembled WGS sequence"/>
</dbReference>
<accession>A0AAN9XY45</accession>
<evidence type="ECO:0000313" key="3">
    <source>
        <dbReference type="Proteomes" id="UP001367676"/>
    </source>
</evidence>
<reference evidence="2 3" key="1">
    <citation type="submission" date="2024-03" db="EMBL/GenBank/DDBJ databases">
        <title>Adaptation during the transition from Ophiocordyceps entomopathogen to insect associate is accompanied by gene loss and intensified selection.</title>
        <authorList>
            <person name="Ward C.M."/>
            <person name="Onetto C.A."/>
            <person name="Borneman A.R."/>
        </authorList>
    </citation>
    <scope>NUCLEOTIDE SEQUENCE [LARGE SCALE GENOMIC DNA]</scope>
    <source>
        <strain evidence="2">AWRI1</strain>
        <tissue evidence="2">Single Adult Female</tissue>
    </source>
</reference>
<dbReference type="PANTHER" id="PTHR10773:SF19">
    <property type="match status" value="1"/>
</dbReference>
<evidence type="ECO:0000313" key="2">
    <source>
        <dbReference type="EMBL" id="KAK7574196.1"/>
    </source>
</evidence>
<organism evidence="2 3">
    <name type="scientific">Parthenolecanium corni</name>
    <dbReference type="NCBI Taxonomy" id="536013"/>
    <lineage>
        <taxon>Eukaryota</taxon>
        <taxon>Metazoa</taxon>
        <taxon>Ecdysozoa</taxon>
        <taxon>Arthropoda</taxon>
        <taxon>Hexapoda</taxon>
        <taxon>Insecta</taxon>
        <taxon>Pterygota</taxon>
        <taxon>Neoptera</taxon>
        <taxon>Paraneoptera</taxon>
        <taxon>Hemiptera</taxon>
        <taxon>Sternorrhyncha</taxon>
        <taxon>Coccoidea</taxon>
        <taxon>Coccidae</taxon>
        <taxon>Parthenolecanium</taxon>
    </lineage>
</organism>
<gene>
    <name evidence="2" type="ORF">V9T40_011387</name>
</gene>
<proteinExistence type="predicted"/>
<dbReference type="PANTHER" id="PTHR10773">
    <property type="entry name" value="DNA-DIRECTED RNA POLYMERASES I, II, AND III SUBUNIT RPABC2"/>
    <property type="match status" value="1"/>
</dbReference>